<proteinExistence type="predicted"/>
<feature type="chain" id="PRO_5032290969" description="Calcineurin-like phosphoesterase domain-containing protein" evidence="3">
    <location>
        <begin position="37"/>
        <end position="1840"/>
    </location>
</feature>
<dbReference type="Proteomes" id="UP000576393">
    <property type="component" value="Unassembled WGS sequence"/>
</dbReference>
<dbReference type="RefSeq" id="WP_179819311.1">
    <property type="nucleotide sequence ID" value="NZ_JACCCO010000001.1"/>
</dbReference>
<evidence type="ECO:0000313" key="5">
    <source>
        <dbReference type="EMBL" id="NYF39688.1"/>
    </source>
</evidence>
<sequence length="1840" mass="193334">MTRSSASRTPAWSGAITAVALVAGALALMPVSPATAADEKRPVYLGKSLYTGEFHAHTSVSDGVELPPDAYEHVRGETDADFFAVSEHDVMWDIRNGDDFVEDWRDADSAEWRYLHESAAKFNAGQDGLVAVPAIENTWYDGTGHINVFGADWHVTARATEKGSVDGYGNAFGTGDMKYDYFTFLARLKRDPKAIGQFNHPSTTSKGEFFGFKGLDPAADERMELIEVKSADAVGEFQKALDAGWHLAPTWNGDEHSATWVSGNPSITGVWAGGHSLDSLYAAMRDRSLYSTADVNAVLAFGGNDKLMGTILPGGTATLDVDLRLTDPDAGDSFTSARLITNGGAVAHDFGGISGNDLTLKTRLDVRDGDFYYVRADQADGNFLVSAPIWIGKTVRGANYAPRITVPGDFPATARYGDTITLPQATATDDSGAQPAITFEVFDSAGRVPVSGDAFRIRSYDDAFVVVKATDDLGNTNAELLRIQVSRKAPDPAGVFRFGGNASVGEKPGSAGIAVTTDRAVERVYAQVLPAGSDDWAGAEVLTSTNDRPYEVNVVGDGEPVYQHSITGQTLRSHEFRLTGLKVGTTYRFRFGVARDGRAPAPADASAWTGARGEFLAGGAKGEPVYVLGDVQVPDGNAGDLTLPRRVLDRLRSRTPGGGTVVQVGDLVDRGGRGEKWAEIHGSFLSGLDLQYAGLVGNHETYEDLDYDAVGRQPGAIFTNTFALPRNGVIGESNYSFDRGDVHFSVLNSNVRLDEQLDWLVDDVRASDATWNVVIGHFSYYGGQHADDGGMDIDREKVTRVLDRLGVDLYVGGHDHVYKRSTIYEGRLARTPEEEVAGTTFVTMGSSGPKFYDNQRFWWDDKVFDENVQMGGVLKVTDAGLRLSTYTIDGRLVDEVTVAKPHGSWKVSSAGIENRELKGVGLLSSPGSLDKVTVMAAAYDSSQQRMIDVRTLDVALDHLGREQYVRFGTPLPVAPSSTVKLFTWDSLASGKPLRPAVTLREGLAGEGTEKSPYLIDSPDDLSKVDNDPAGHYRLTADLNLTGLARAQIGRTTAFTGVFDGDGHTVSGLAALPDQGPGLFADNRGTIEDLVVRGDATTDRSTAGLVADQNHGTIQRVRADGSLTANSYAGGITGHHFGTVRDSVSTVNVRAATQYAGGAVGVSVGGSVTENVLATGAVSAGGASAGGVAAYGYTDTRVSHTVALNANISASSHAHAIVGRVYTGQTATLEDNHVSRSVPISGQSLTDPPAADNQKGNVVATSEIQRQTFYEERGWDFETVWQWDGVARRPTLRMAPETLEPAPGPGLPADGRGFHVVDSVEDLTLMGRHPSYDYVLAADLDLTGTPFTSLPGPFTGELDGAGHTITGLTSTTGGLFTQISGHVHDLAVLDARVNTTTARVGILAGSSTGTVERVWVSGSVTAGSRVGGLVGDSQGIVRDSYSTANVRALTTEAGGVIGVALAGSTTERVFATGTVTADTRNDGGVAGYGYTGTTIRGSIALNPAVTAPSWAHRFLGRVLANNVATLSGNWAAETVVARSQTETATGPATLNGATATRDEVGDQAFWADRLGFDFESVWQWDAGLGRPVLRGPAAPAAEASAAPATQAAAVRPAAAGEAPVEAGAVRAAANPPAAEASESAGIRHEAVVNGDGTVTVTVSAGTAGAGEQLSFLLLKAGASASAPAEDDIAHLGEVRLDDQGGAALTVLLSRPDGTTLALNTSGDTERHVAPLVPGTPGTPGTPGMRVLDDSVTATVKTQGNAPAQAVITLVCAGEEKCREQVTVTYDGDPLDTEKVTLQPGMTRDLKLDLRGDARAALRAGKPIILDVRVGTAPAVRVTVSP</sequence>
<dbReference type="InterPro" id="IPR029052">
    <property type="entry name" value="Metallo-depent_PP-like"/>
</dbReference>
<keyword evidence="6" id="KW-1185">Reference proteome</keyword>
<name>A0A852UVV2_9ACTN</name>
<dbReference type="SUPFAM" id="SSF56300">
    <property type="entry name" value="Metallo-dependent phosphatases"/>
    <property type="match status" value="1"/>
</dbReference>
<feature type="domain" description="Calcineurin-like phosphoesterase" evidence="4">
    <location>
        <begin position="624"/>
        <end position="818"/>
    </location>
</feature>
<accession>A0A852UVV2</accession>
<dbReference type="SUPFAM" id="SSF89550">
    <property type="entry name" value="PHP domain-like"/>
    <property type="match status" value="1"/>
</dbReference>
<feature type="region of interest" description="Disordered" evidence="2">
    <location>
        <begin position="1719"/>
        <end position="1741"/>
    </location>
</feature>
<dbReference type="InterPro" id="IPR016195">
    <property type="entry name" value="Pol/histidinol_Pase-like"/>
</dbReference>
<dbReference type="Gene3D" id="3.60.21.10">
    <property type="match status" value="1"/>
</dbReference>
<dbReference type="PANTHER" id="PTHR22953">
    <property type="entry name" value="ACID PHOSPHATASE RELATED"/>
    <property type="match status" value="1"/>
</dbReference>
<evidence type="ECO:0000256" key="2">
    <source>
        <dbReference type="SAM" id="MobiDB-lite"/>
    </source>
</evidence>
<dbReference type="InterPro" id="IPR039331">
    <property type="entry name" value="PAPs-like"/>
</dbReference>
<feature type="signal peptide" evidence="3">
    <location>
        <begin position="1"/>
        <end position="36"/>
    </location>
</feature>
<dbReference type="EMBL" id="JACCCO010000001">
    <property type="protein sequence ID" value="NYF39688.1"/>
    <property type="molecule type" value="Genomic_DNA"/>
</dbReference>
<evidence type="ECO:0000256" key="1">
    <source>
        <dbReference type="ARBA" id="ARBA00022729"/>
    </source>
</evidence>
<evidence type="ECO:0000259" key="4">
    <source>
        <dbReference type="Pfam" id="PF00149"/>
    </source>
</evidence>
<dbReference type="Gene3D" id="2.160.20.110">
    <property type="match status" value="2"/>
</dbReference>
<keyword evidence="1 3" id="KW-0732">Signal</keyword>
<protein>
    <recommendedName>
        <fullName evidence="4">Calcineurin-like phosphoesterase domain-containing protein</fullName>
    </recommendedName>
</protein>
<dbReference type="PANTHER" id="PTHR22953:SF153">
    <property type="entry name" value="PURPLE ACID PHOSPHATASE"/>
    <property type="match status" value="1"/>
</dbReference>
<dbReference type="InterPro" id="IPR004843">
    <property type="entry name" value="Calcineurin-like_PHP"/>
</dbReference>
<reference evidence="5 6" key="1">
    <citation type="submission" date="2020-07" db="EMBL/GenBank/DDBJ databases">
        <title>Sequencing the genomes of 1000 actinobacteria strains.</title>
        <authorList>
            <person name="Klenk H.-P."/>
        </authorList>
    </citation>
    <scope>NUCLEOTIDE SEQUENCE [LARGE SCALE GENOMIC DNA]</scope>
    <source>
        <strain evidence="5 6">DSM 45763</strain>
    </source>
</reference>
<dbReference type="GO" id="GO:0003993">
    <property type="term" value="F:acid phosphatase activity"/>
    <property type="evidence" value="ECO:0007669"/>
    <property type="project" value="InterPro"/>
</dbReference>
<dbReference type="Pfam" id="PF00149">
    <property type="entry name" value="Metallophos"/>
    <property type="match status" value="1"/>
</dbReference>
<comment type="caution">
    <text evidence="5">The sequence shown here is derived from an EMBL/GenBank/DDBJ whole genome shotgun (WGS) entry which is preliminary data.</text>
</comment>
<organism evidence="5 6">
    <name type="scientific">Streptosporangium sandarakinum</name>
    <dbReference type="NCBI Taxonomy" id="1260955"/>
    <lineage>
        <taxon>Bacteria</taxon>
        <taxon>Bacillati</taxon>
        <taxon>Actinomycetota</taxon>
        <taxon>Actinomycetes</taxon>
        <taxon>Streptosporangiales</taxon>
        <taxon>Streptosporangiaceae</taxon>
        <taxon>Streptosporangium</taxon>
    </lineage>
</organism>
<evidence type="ECO:0000313" key="6">
    <source>
        <dbReference type="Proteomes" id="UP000576393"/>
    </source>
</evidence>
<gene>
    <name evidence="5" type="ORF">HDA43_001847</name>
</gene>
<dbReference type="Gene3D" id="3.20.20.140">
    <property type="entry name" value="Metal-dependent hydrolases"/>
    <property type="match status" value="1"/>
</dbReference>
<evidence type="ECO:0000256" key="3">
    <source>
        <dbReference type="SAM" id="SignalP"/>
    </source>
</evidence>